<dbReference type="EMBL" id="GBYB01004316">
    <property type="protein sequence ID" value="JAG74083.1"/>
    <property type="molecule type" value="Transcribed_RNA"/>
</dbReference>
<sequence length="519" mass="59319">MENKNHSPHSANCNVYSMQVLFIAEEERAAFSVYSLHFVDRPVYQEQSNKYAAMNILIKLVILPAIVSIGGIIYLQSRTVQIPEYENTWWGPGIENHNVDKSIKPFKIDWNDKDIEDLKNRLNRTRDLVPHLEGAGWTYGMSGNFLKETILPYWMNKYDFKSRLTHINKFPLFSTNIQGLNIRFVHVKPKNTNGKRVLPLIILHGWPGSITEFQKVIPLLTTPRDDQDFVFEVIAPCLPGFGFSDGAVRPGLGAPQIAVVLKNLMLRLGFEKYYIHGGDWGAIITAMMSSLFPAHVLGMHSTMCIATSPKVLLKVMFYSFFPSLLLAEEDYHWFYPMSERFGQILYFTGYLHLQATRPDSLGVGMADSPAALASYVLEKFSEATKRGSIFKDDGGLFDKFTPEELIDNLMMYWIPNKMTTAMRIYAESFNKKNNAWAQQWPVEIPSSCAQFPHEISWYPREFLQERFLNLVLVTRMPRGGHFATLEEPELAANDIHKFVGIVEGQRMAFAQKSAMKTDL</sequence>
<keyword evidence="5" id="KW-0058">Aromatic hydrocarbons catabolism</keyword>
<keyword evidence="8" id="KW-1133">Transmembrane helix</keyword>
<reference evidence="11" key="1">
    <citation type="submission" date="2015-01" db="EMBL/GenBank/DDBJ databases">
        <title>Transcriptome Assembly of Fopius arisanus.</title>
        <authorList>
            <person name="Geib S."/>
        </authorList>
    </citation>
    <scope>NUCLEOTIDE SEQUENCE</scope>
</reference>
<dbReference type="GO" id="GO:0033961">
    <property type="term" value="F:cis-stilbene-oxide hydrolase activity"/>
    <property type="evidence" value="ECO:0007669"/>
    <property type="project" value="UniProtKB-EC"/>
</dbReference>
<dbReference type="Pfam" id="PF06441">
    <property type="entry name" value="EHN"/>
    <property type="match status" value="1"/>
</dbReference>
<dbReference type="InterPro" id="IPR029058">
    <property type="entry name" value="AB_hydrolase_fold"/>
</dbReference>
<comment type="subcellular location">
    <subcellularLocation>
        <location evidence="2">Microsome membrane</location>
        <topology evidence="2">Single-pass membrane protein</topology>
    </subcellularLocation>
</comment>
<keyword evidence="8" id="KW-0472">Membrane</keyword>
<evidence type="ECO:0000256" key="8">
    <source>
        <dbReference type="SAM" id="Phobius"/>
    </source>
</evidence>
<evidence type="ECO:0000313" key="11">
    <source>
        <dbReference type="EMBL" id="JAG74083.1"/>
    </source>
</evidence>
<evidence type="ECO:0000256" key="5">
    <source>
        <dbReference type="ARBA" id="ARBA00022797"/>
    </source>
</evidence>
<dbReference type="InterPro" id="IPR016292">
    <property type="entry name" value="Epoxide_hydrolase"/>
</dbReference>
<feature type="domain" description="Epoxide hydrolase N-terminal" evidence="9">
    <location>
        <begin position="103"/>
        <end position="213"/>
    </location>
</feature>
<dbReference type="EMBL" id="GBYB01004315">
    <property type="protein sequence ID" value="JAG74082.1"/>
    <property type="molecule type" value="Transcribed_RNA"/>
</dbReference>
<name>A0A0C9RBR2_9HYME</name>
<evidence type="ECO:0000256" key="3">
    <source>
        <dbReference type="ARBA" id="ARBA00010088"/>
    </source>
</evidence>
<dbReference type="SUPFAM" id="SSF53474">
    <property type="entry name" value="alpha/beta-Hydrolases"/>
    <property type="match status" value="1"/>
</dbReference>
<evidence type="ECO:0000256" key="6">
    <source>
        <dbReference type="ARBA" id="ARBA00022801"/>
    </source>
</evidence>
<feature type="active site" description="Nucleophile" evidence="7">
    <location>
        <position position="279"/>
    </location>
</feature>
<dbReference type="AlphaFoldDB" id="A0A0C9RBR2"/>
<dbReference type="PIRSF" id="PIRSF001112">
    <property type="entry name" value="Epoxide_hydrolase"/>
    <property type="match status" value="1"/>
</dbReference>
<evidence type="ECO:0000256" key="4">
    <source>
        <dbReference type="ARBA" id="ARBA00012091"/>
    </source>
</evidence>
<keyword evidence="8" id="KW-0812">Transmembrane</keyword>
<accession>A0A0C9RBR2</accession>
<gene>
    <name evidence="11" type="primary">EH1_0</name>
    <name evidence="10" type="synonym">EH1_1</name>
    <name evidence="11" type="ORF">g.29440</name>
    <name evidence="10" type="ORF">g.29448</name>
</gene>
<dbReference type="GO" id="GO:0097176">
    <property type="term" value="P:epoxide metabolic process"/>
    <property type="evidence" value="ECO:0007669"/>
    <property type="project" value="TreeGrafter"/>
</dbReference>
<keyword evidence="6" id="KW-0378">Hydrolase</keyword>
<feature type="active site" description="Proton acceptor" evidence="7">
    <location>
        <position position="481"/>
    </location>
</feature>
<dbReference type="PANTHER" id="PTHR21661:SF35">
    <property type="entry name" value="EPOXIDE HYDROLASE"/>
    <property type="match status" value="1"/>
</dbReference>
<feature type="active site" description="Proton donor" evidence="7">
    <location>
        <position position="425"/>
    </location>
</feature>
<organism evidence="11">
    <name type="scientific">Fopius arisanus</name>
    <dbReference type="NCBI Taxonomy" id="64838"/>
    <lineage>
        <taxon>Eukaryota</taxon>
        <taxon>Metazoa</taxon>
        <taxon>Ecdysozoa</taxon>
        <taxon>Arthropoda</taxon>
        <taxon>Hexapoda</taxon>
        <taxon>Insecta</taxon>
        <taxon>Pterygota</taxon>
        <taxon>Neoptera</taxon>
        <taxon>Endopterygota</taxon>
        <taxon>Hymenoptera</taxon>
        <taxon>Apocrita</taxon>
        <taxon>Ichneumonoidea</taxon>
        <taxon>Braconidae</taxon>
        <taxon>Opiinae</taxon>
        <taxon>Fopius</taxon>
    </lineage>
</organism>
<proteinExistence type="inferred from homology"/>
<protein>
    <recommendedName>
        <fullName evidence="4">microsomal epoxide hydrolase</fullName>
        <ecNumber evidence="4">3.3.2.9</ecNumber>
    </recommendedName>
</protein>
<dbReference type="PANTHER" id="PTHR21661">
    <property type="entry name" value="EPOXIDE HYDROLASE 1-RELATED"/>
    <property type="match status" value="1"/>
</dbReference>
<feature type="transmembrane region" description="Helical" evidence="8">
    <location>
        <begin position="56"/>
        <end position="75"/>
    </location>
</feature>
<evidence type="ECO:0000259" key="9">
    <source>
        <dbReference type="Pfam" id="PF06441"/>
    </source>
</evidence>
<dbReference type="PRINTS" id="PR00412">
    <property type="entry name" value="EPOXHYDRLASE"/>
</dbReference>
<evidence type="ECO:0000256" key="2">
    <source>
        <dbReference type="ARBA" id="ARBA00004111"/>
    </source>
</evidence>
<comment type="similarity">
    <text evidence="3">Belongs to the peptidase S33 family.</text>
</comment>
<dbReference type="EC" id="3.3.2.9" evidence="4"/>
<evidence type="ECO:0000313" key="10">
    <source>
        <dbReference type="EMBL" id="JAG74082.1"/>
    </source>
</evidence>
<dbReference type="Gene3D" id="3.40.50.1820">
    <property type="entry name" value="alpha/beta hydrolase"/>
    <property type="match status" value="1"/>
</dbReference>
<dbReference type="InterPro" id="IPR010497">
    <property type="entry name" value="Epoxide_hydro_N"/>
</dbReference>
<evidence type="ECO:0000256" key="1">
    <source>
        <dbReference type="ARBA" id="ARBA00000221"/>
    </source>
</evidence>
<dbReference type="InterPro" id="IPR000639">
    <property type="entry name" value="Epox_hydrolase-like"/>
</dbReference>
<comment type="catalytic activity">
    <reaction evidence="1">
        <text>1-(4-methoxyphenyl)-N-methyl-N-[(3-methyloxetan-3-yl)methyl]methanamine + H2O = 2-{[(4-methoxybenzyl)(methyl)amino]methyl}-2-methylpropane-1,3-diol</text>
        <dbReference type="Rhea" id="RHEA:55764"/>
        <dbReference type="ChEBI" id="CHEBI:15377"/>
        <dbReference type="ChEBI" id="CHEBI:139161"/>
        <dbReference type="ChEBI" id="CHEBI:139164"/>
        <dbReference type="EC" id="3.3.2.9"/>
    </reaction>
</comment>
<evidence type="ECO:0000256" key="7">
    <source>
        <dbReference type="PIRSR" id="PIRSR001112-1"/>
    </source>
</evidence>